<sequence length="333" mass="36034">MLPITVNTETGEVRSQVTAEELAELIGRLGGEGDRFVVVERLEGERDHYIQTWHEGDGPYEVEYRAGAPERHFGVRMDGAEAVVAVFLAWARGTEGWADGHAWERVELSAADDEDGLPLGQELLEEAEDQARLLIRCGFDTAEEIAEDVSDYFYADGETPVSPAAAREIVDRLWRERLAEQETWPEVTDADRVAAAFAALEADGVTARMHFTCCTKCGFAEIGAEAAEGDHGFVFFPCQDTEKAAEGHGLWLAYGAHLPGPEDGGDEAGMFDSGTGEARSAGGGTAALEATAAVGREVVTALTAAGLSVVWDGDPDRAIRVQPLDWRRRLPVR</sequence>
<gene>
    <name evidence="2" type="ORF">GCM10009544_25770</name>
</gene>
<organism evidence="2 3">
    <name type="scientific">Streptomyces stramineus</name>
    <dbReference type="NCBI Taxonomy" id="173861"/>
    <lineage>
        <taxon>Bacteria</taxon>
        <taxon>Bacillati</taxon>
        <taxon>Actinomycetota</taxon>
        <taxon>Actinomycetes</taxon>
        <taxon>Kitasatosporales</taxon>
        <taxon>Streptomycetaceae</taxon>
        <taxon>Streptomyces</taxon>
    </lineage>
</organism>
<dbReference type="EMBL" id="BAAAHB010000022">
    <property type="protein sequence ID" value="GAA0462112.1"/>
    <property type="molecule type" value="Genomic_DNA"/>
</dbReference>
<accession>A0ABN0ZXC2</accession>
<dbReference type="Pfam" id="PF21831">
    <property type="entry name" value="DUF6891"/>
    <property type="match status" value="1"/>
</dbReference>
<comment type="caution">
    <text evidence="2">The sequence shown here is derived from an EMBL/GenBank/DDBJ whole genome shotgun (WGS) entry which is preliminary data.</text>
</comment>
<evidence type="ECO:0000259" key="1">
    <source>
        <dbReference type="Pfam" id="PF21831"/>
    </source>
</evidence>
<reference evidence="2 3" key="1">
    <citation type="journal article" date="2019" name="Int. J. Syst. Evol. Microbiol.">
        <title>The Global Catalogue of Microorganisms (GCM) 10K type strain sequencing project: providing services to taxonomists for standard genome sequencing and annotation.</title>
        <authorList>
            <consortium name="The Broad Institute Genomics Platform"/>
            <consortium name="The Broad Institute Genome Sequencing Center for Infectious Disease"/>
            <person name="Wu L."/>
            <person name="Ma J."/>
        </authorList>
    </citation>
    <scope>NUCLEOTIDE SEQUENCE [LARGE SCALE GENOMIC DNA]</scope>
    <source>
        <strain evidence="2 3">JCM 10649</strain>
    </source>
</reference>
<protein>
    <recommendedName>
        <fullName evidence="1">DUF6891 domain-containing protein</fullName>
    </recommendedName>
</protein>
<dbReference type="RefSeq" id="WP_344089702.1">
    <property type="nucleotide sequence ID" value="NZ_BAAAHB010000022.1"/>
</dbReference>
<dbReference type="Proteomes" id="UP001499895">
    <property type="component" value="Unassembled WGS sequence"/>
</dbReference>
<evidence type="ECO:0000313" key="2">
    <source>
        <dbReference type="EMBL" id="GAA0462112.1"/>
    </source>
</evidence>
<evidence type="ECO:0000313" key="3">
    <source>
        <dbReference type="Proteomes" id="UP001499895"/>
    </source>
</evidence>
<feature type="domain" description="DUF6891" evidence="1">
    <location>
        <begin position="122"/>
        <end position="330"/>
    </location>
</feature>
<proteinExistence type="predicted"/>
<dbReference type="InterPro" id="IPR054186">
    <property type="entry name" value="DUF6891"/>
</dbReference>
<keyword evidence="3" id="KW-1185">Reference proteome</keyword>
<name>A0ABN0ZXC2_9ACTN</name>